<organism evidence="6 7">
    <name type="scientific">Thalassococcus profundi</name>
    <dbReference type="NCBI Taxonomy" id="2282382"/>
    <lineage>
        <taxon>Bacteria</taxon>
        <taxon>Pseudomonadati</taxon>
        <taxon>Pseudomonadota</taxon>
        <taxon>Alphaproteobacteria</taxon>
        <taxon>Rhodobacterales</taxon>
        <taxon>Roseobacteraceae</taxon>
        <taxon>Thalassococcus</taxon>
    </lineage>
</organism>
<reference evidence="6 7" key="1">
    <citation type="submission" date="2018-07" db="EMBL/GenBank/DDBJ databases">
        <title>Thalassococcus profundi sp. nov., a marine bacterium isolated from deep seawater of Okinawa Trough.</title>
        <authorList>
            <person name="Yu M."/>
        </authorList>
    </citation>
    <scope>NUCLEOTIDE SEQUENCE [LARGE SCALE GENOMIC DNA]</scope>
    <source>
        <strain evidence="6 7">WRAS1</strain>
    </source>
</reference>
<keyword evidence="7" id="KW-1185">Reference proteome</keyword>
<feature type="coiled-coil region" evidence="2">
    <location>
        <begin position="93"/>
        <end position="144"/>
    </location>
</feature>
<dbReference type="Gene3D" id="2.40.30.170">
    <property type="match status" value="1"/>
</dbReference>
<dbReference type="FunFam" id="2.40.30.170:FF:000010">
    <property type="entry name" value="Efflux RND transporter periplasmic adaptor subunit"/>
    <property type="match status" value="1"/>
</dbReference>
<dbReference type="Pfam" id="PF25989">
    <property type="entry name" value="YknX_C"/>
    <property type="match status" value="1"/>
</dbReference>
<sequence>MAVFAMIGVFGTAALVARDDGGSGEEGGEQQPTRVGVTSPQTKTVEEAISAVGTLRPIRSVEIVPESGGRVTQVPVESGAAVAEGDLLIQLDDRAARAALAEAEATLAETEQEYRRFQQLEDSNAAAEAQLEEARGAFRRAEAAIMMARADLEDRSVTAPFAGTLGVIDTEPGAVLNGSDPVTRLSDLTAVEVSVTLPERYFQRVEAGQRVEITLPAYPDTRFEGAVTFRAPEIDLGTRSFEIRAEIANDDGRLVGGMFANSRLVLDTYEGLAIPDDAIISEGLTTYVYTVADGTASRRDIVTGSSLGPLTEVREGLDGDMQVVVSGWDQLRDGAPVEVEDDVATEALQ</sequence>
<evidence type="ECO:0000256" key="2">
    <source>
        <dbReference type="SAM" id="Coils"/>
    </source>
</evidence>
<dbReference type="Gene3D" id="1.10.287.470">
    <property type="entry name" value="Helix hairpin bin"/>
    <property type="match status" value="1"/>
</dbReference>
<feature type="domain" description="YknX-like C-terminal permuted SH3-like" evidence="5">
    <location>
        <begin position="271"/>
        <end position="339"/>
    </location>
</feature>
<dbReference type="AlphaFoldDB" id="A0A369TKB0"/>
<comment type="similarity">
    <text evidence="1">Belongs to the membrane fusion protein (MFP) (TC 8.A.1) family.</text>
</comment>
<dbReference type="NCBIfam" id="TIGR01730">
    <property type="entry name" value="RND_mfp"/>
    <property type="match status" value="1"/>
</dbReference>
<dbReference type="GO" id="GO:1990281">
    <property type="term" value="C:efflux pump complex"/>
    <property type="evidence" value="ECO:0007669"/>
    <property type="project" value="TreeGrafter"/>
</dbReference>
<gene>
    <name evidence="6" type="ORF">DU478_13360</name>
</gene>
<dbReference type="GO" id="GO:0015562">
    <property type="term" value="F:efflux transmembrane transporter activity"/>
    <property type="evidence" value="ECO:0007669"/>
    <property type="project" value="TreeGrafter"/>
</dbReference>
<dbReference type="Pfam" id="PF25954">
    <property type="entry name" value="Beta-barrel_RND_2"/>
    <property type="match status" value="1"/>
</dbReference>
<dbReference type="InterPro" id="IPR006143">
    <property type="entry name" value="RND_pump_MFP"/>
</dbReference>
<keyword evidence="2" id="KW-0175">Coiled coil</keyword>
<feature type="domain" description="Multidrug resistance protein MdtA-like barrel-sandwich hybrid" evidence="3">
    <location>
        <begin position="59"/>
        <end position="177"/>
    </location>
</feature>
<evidence type="ECO:0000256" key="1">
    <source>
        <dbReference type="ARBA" id="ARBA00009477"/>
    </source>
</evidence>
<name>A0A369TKB0_9RHOB</name>
<dbReference type="Gene3D" id="2.40.50.100">
    <property type="match status" value="1"/>
</dbReference>
<dbReference type="Pfam" id="PF25917">
    <property type="entry name" value="BSH_RND"/>
    <property type="match status" value="1"/>
</dbReference>
<dbReference type="Gene3D" id="2.40.420.20">
    <property type="match status" value="1"/>
</dbReference>
<dbReference type="InterPro" id="IPR058625">
    <property type="entry name" value="MdtA-like_BSH"/>
</dbReference>
<accession>A0A369TKB0</accession>
<dbReference type="PANTHER" id="PTHR30469:SF11">
    <property type="entry name" value="BLL4320 PROTEIN"/>
    <property type="match status" value="1"/>
</dbReference>
<comment type="caution">
    <text evidence="6">The sequence shown here is derived from an EMBL/GenBank/DDBJ whole genome shotgun (WGS) entry which is preliminary data.</text>
</comment>
<dbReference type="SUPFAM" id="SSF111369">
    <property type="entry name" value="HlyD-like secretion proteins"/>
    <property type="match status" value="1"/>
</dbReference>
<evidence type="ECO:0000259" key="3">
    <source>
        <dbReference type="Pfam" id="PF25917"/>
    </source>
</evidence>
<proteinExistence type="inferred from homology"/>
<dbReference type="Proteomes" id="UP000253977">
    <property type="component" value="Unassembled WGS sequence"/>
</dbReference>
<evidence type="ECO:0000313" key="6">
    <source>
        <dbReference type="EMBL" id="RDD65660.1"/>
    </source>
</evidence>
<protein>
    <submittedName>
        <fullName evidence="6">Efflux RND transporter periplasmic adaptor subunit</fullName>
    </submittedName>
</protein>
<dbReference type="EMBL" id="QPMK01000010">
    <property type="protein sequence ID" value="RDD65660.1"/>
    <property type="molecule type" value="Genomic_DNA"/>
</dbReference>
<evidence type="ECO:0000259" key="5">
    <source>
        <dbReference type="Pfam" id="PF25989"/>
    </source>
</evidence>
<evidence type="ECO:0000259" key="4">
    <source>
        <dbReference type="Pfam" id="PF25954"/>
    </source>
</evidence>
<evidence type="ECO:0000313" key="7">
    <source>
        <dbReference type="Proteomes" id="UP000253977"/>
    </source>
</evidence>
<dbReference type="InterPro" id="IPR058637">
    <property type="entry name" value="YknX-like_C"/>
</dbReference>
<feature type="domain" description="CusB-like beta-barrel" evidence="4">
    <location>
        <begin position="193"/>
        <end position="264"/>
    </location>
</feature>
<dbReference type="InterPro" id="IPR058792">
    <property type="entry name" value="Beta-barrel_RND_2"/>
</dbReference>
<dbReference type="PANTHER" id="PTHR30469">
    <property type="entry name" value="MULTIDRUG RESISTANCE PROTEIN MDTA"/>
    <property type="match status" value="1"/>
</dbReference>